<name>A0ABD0LU69_9CAEN</name>
<feature type="transmembrane region" description="Helical" evidence="2">
    <location>
        <begin position="681"/>
        <end position="700"/>
    </location>
</feature>
<keyword evidence="4" id="KW-1185">Reference proteome</keyword>
<sequence>MPGAKAVTAGEERALLERNDSATSSVDDDVNAASDEQTPSPDNATKESDVTINCADETIDVSDKSANTDEDELRDEDTNGVSICTESVAPPDGGWGWMVTVAGFVVTLLFQGVVGSFGLLMPALGTTFGSSVSLTTLAPSVFVATNLLSGPAAACLVQRFGCRMVALCGGVIASLGFSCAAYCPNIESFIFFYGVVSGVGAGLVYLPCITMSNLYFDRKRGAVAGIFASGSGVGLLVLAQLTEVWMEEYGWRGCNLLMGSLTLNYCVCACLLRPLPMKYPNHSHKNASHGKGSTAAEVKRPPHSDVGRFVDHGKEEFQHYDYHTQLGNLVKNGADGFSLVSVETITDADSDYSRSARAVSVWSSLKNVFLGDAHLGGSHAHIAERPRYHQLLRENSVSMCHIASPARNTALRGFSTWLAAELPPSLSHHSVDKNASHRVIPPRRKPVSSSNIFSALSHLDTRKVNQFQSEPKMESVSVVAPSVTRRIQGLCSEQKTKPGPGFGSVHGLMVTPIIHASSLHQQTNLLTVTSRDVMPPPTIIISSPTSGVIQSKHDLNVAENAMTGNDDGYKETDTSSSSSSTESTISDEPGFTNCDRPGAALTFVTRHRGFVLFLAGAFLVQLVSQVPSLFTPSYAYLHGVGNEQVAQIISVFGILNTVGRLGSGLLVYWGCGSLRVHNLGVLLGGVACFAFPFCTTFPTITTCLALHGLFMGAGPPLQAVILVEYLGVERLASVFGFLGFVKAFACLAGAPLAGAVYTLTGLYTTPVVGCGAVLILAAVTHQLMAFCSRPADHDDVSDSISS</sequence>
<dbReference type="InterPro" id="IPR036259">
    <property type="entry name" value="MFS_trans_sf"/>
</dbReference>
<feature type="region of interest" description="Disordered" evidence="1">
    <location>
        <begin position="560"/>
        <end position="591"/>
    </location>
</feature>
<feature type="transmembrane region" description="Helical" evidence="2">
    <location>
        <begin position="648"/>
        <end position="669"/>
    </location>
</feature>
<evidence type="ECO:0000313" key="4">
    <source>
        <dbReference type="Proteomes" id="UP001519460"/>
    </source>
</evidence>
<dbReference type="EMBL" id="JACVVK020000024">
    <property type="protein sequence ID" value="KAK7502738.1"/>
    <property type="molecule type" value="Genomic_DNA"/>
</dbReference>
<feature type="transmembrane region" description="Helical" evidence="2">
    <location>
        <begin position="734"/>
        <end position="757"/>
    </location>
</feature>
<feature type="transmembrane region" description="Helical" evidence="2">
    <location>
        <begin position="256"/>
        <end position="275"/>
    </location>
</feature>
<feature type="transmembrane region" description="Helical" evidence="2">
    <location>
        <begin position="610"/>
        <end position="628"/>
    </location>
</feature>
<dbReference type="InterPro" id="IPR011701">
    <property type="entry name" value="MFS"/>
</dbReference>
<feature type="compositionally biased region" description="Basic and acidic residues" evidence="1">
    <location>
        <begin position="10"/>
        <end position="20"/>
    </location>
</feature>
<dbReference type="Proteomes" id="UP001519460">
    <property type="component" value="Unassembled WGS sequence"/>
</dbReference>
<keyword evidence="2" id="KW-1133">Transmembrane helix</keyword>
<dbReference type="PANTHER" id="PTHR11360">
    <property type="entry name" value="MONOCARBOXYLATE TRANSPORTER"/>
    <property type="match status" value="1"/>
</dbReference>
<feature type="transmembrane region" description="Helical" evidence="2">
    <location>
        <begin position="189"/>
        <end position="209"/>
    </location>
</feature>
<keyword evidence="2" id="KW-0472">Membrane</keyword>
<evidence type="ECO:0000313" key="3">
    <source>
        <dbReference type="EMBL" id="KAK7502738.1"/>
    </source>
</evidence>
<feature type="transmembrane region" description="Helical" evidence="2">
    <location>
        <begin position="763"/>
        <end position="780"/>
    </location>
</feature>
<feature type="transmembrane region" description="Helical" evidence="2">
    <location>
        <begin position="137"/>
        <end position="157"/>
    </location>
</feature>
<feature type="compositionally biased region" description="Low complexity" evidence="1">
    <location>
        <begin position="21"/>
        <end position="35"/>
    </location>
</feature>
<dbReference type="SUPFAM" id="SSF103473">
    <property type="entry name" value="MFS general substrate transporter"/>
    <property type="match status" value="1"/>
</dbReference>
<keyword evidence="2" id="KW-0812">Transmembrane</keyword>
<protein>
    <recommendedName>
        <fullName evidence="5">Major facilitator superfamily (MFS) profile domain-containing protein</fullName>
    </recommendedName>
</protein>
<gene>
    <name evidence="3" type="ORF">BaRGS_00005988</name>
</gene>
<reference evidence="3 4" key="1">
    <citation type="journal article" date="2023" name="Sci. Data">
        <title>Genome assembly of the Korean intertidal mud-creeper Batillaria attramentaria.</title>
        <authorList>
            <person name="Patra A.K."/>
            <person name="Ho P.T."/>
            <person name="Jun S."/>
            <person name="Lee S.J."/>
            <person name="Kim Y."/>
            <person name="Won Y.J."/>
        </authorList>
    </citation>
    <scope>NUCLEOTIDE SEQUENCE [LARGE SCALE GENOMIC DNA]</scope>
    <source>
        <strain evidence="3">Wonlab-2016</strain>
    </source>
</reference>
<evidence type="ECO:0000256" key="2">
    <source>
        <dbReference type="SAM" id="Phobius"/>
    </source>
</evidence>
<evidence type="ECO:0000256" key="1">
    <source>
        <dbReference type="SAM" id="MobiDB-lite"/>
    </source>
</evidence>
<dbReference type="Pfam" id="PF07690">
    <property type="entry name" value="MFS_1"/>
    <property type="match status" value="2"/>
</dbReference>
<feature type="compositionally biased region" description="Low complexity" evidence="1">
    <location>
        <begin position="574"/>
        <end position="588"/>
    </location>
</feature>
<feature type="region of interest" description="Disordered" evidence="1">
    <location>
        <begin position="1"/>
        <end position="77"/>
    </location>
</feature>
<dbReference type="PANTHER" id="PTHR11360:SF284">
    <property type="entry name" value="EG:103B4.3 PROTEIN-RELATED"/>
    <property type="match status" value="1"/>
</dbReference>
<accession>A0ABD0LU69</accession>
<evidence type="ECO:0008006" key="5">
    <source>
        <dbReference type="Google" id="ProtNLM"/>
    </source>
</evidence>
<feature type="transmembrane region" description="Helical" evidence="2">
    <location>
        <begin position="706"/>
        <end position="727"/>
    </location>
</feature>
<feature type="region of interest" description="Disordered" evidence="1">
    <location>
        <begin position="283"/>
        <end position="302"/>
    </location>
</feature>
<proteinExistence type="predicted"/>
<feature type="transmembrane region" description="Helical" evidence="2">
    <location>
        <begin position="95"/>
        <end position="117"/>
    </location>
</feature>
<organism evidence="3 4">
    <name type="scientific">Batillaria attramentaria</name>
    <dbReference type="NCBI Taxonomy" id="370345"/>
    <lineage>
        <taxon>Eukaryota</taxon>
        <taxon>Metazoa</taxon>
        <taxon>Spiralia</taxon>
        <taxon>Lophotrochozoa</taxon>
        <taxon>Mollusca</taxon>
        <taxon>Gastropoda</taxon>
        <taxon>Caenogastropoda</taxon>
        <taxon>Sorbeoconcha</taxon>
        <taxon>Cerithioidea</taxon>
        <taxon>Batillariidae</taxon>
        <taxon>Batillaria</taxon>
    </lineage>
</organism>
<comment type="caution">
    <text evidence="3">The sequence shown here is derived from an EMBL/GenBank/DDBJ whole genome shotgun (WGS) entry which is preliminary data.</text>
</comment>
<dbReference type="AlphaFoldDB" id="A0ABD0LU69"/>
<dbReference type="Gene3D" id="1.20.1250.20">
    <property type="entry name" value="MFS general substrate transporter like domains"/>
    <property type="match status" value="2"/>
</dbReference>
<dbReference type="InterPro" id="IPR050327">
    <property type="entry name" value="Proton-linked_MCT"/>
</dbReference>
<feature type="transmembrane region" description="Helical" evidence="2">
    <location>
        <begin position="164"/>
        <end position="183"/>
    </location>
</feature>
<feature type="transmembrane region" description="Helical" evidence="2">
    <location>
        <begin position="221"/>
        <end position="241"/>
    </location>
</feature>